<name>A0A4P7N6X0_PYROR</name>
<protein>
    <submittedName>
        <fullName evidence="1">Uncharacterized protein</fullName>
    </submittedName>
</protein>
<dbReference type="Proteomes" id="UP000294847">
    <property type="component" value="Chromosome 3"/>
</dbReference>
<accession>A0A4P7N6X0</accession>
<reference evidence="1 2" key="1">
    <citation type="journal article" date="2019" name="Mol. Biol. Evol.">
        <title>Blast fungal genomes show frequent chromosomal changes, gene gains and losses, and effector gene turnover.</title>
        <authorList>
            <person name="Gomez Luciano L.B."/>
            <person name="Jason Tsai I."/>
            <person name="Chuma I."/>
            <person name="Tosa Y."/>
            <person name="Chen Y.H."/>
            <person name="Li J.Y."/>
            <person name="Li M.Y."/>
            <person name="Jade Lu M.Y."/>
            <person name="Nakayashiki H."/>
            <person name="Li W.H."/>
        </authorList>
    </citation>
    <scope>NUCLEOTIDE SEQUENCE [LARGE SCALE GENOMIC DNA]</scope>
    <source>
        <strain evidence="1">MZ5-1-6</strain>
    </source>
</reference>
<evidence type="ECO:0000313" key="1">
    <source>
        <dbReference type="EMBL" id="QBZ58173.1"/>
    </source>
</evidence>
<sequence length="620" mass="71249">MEEKKRKIGFTDLPSETLFQIFNHAKFNGHFDPHDLRYFERCNQNGDDIMNIRLTCRRFAKVAAHLLPQVAHCSLFDAQSLESFERLSRDSFFSKHVQIVHVHLGFYEPLLADSQEALAAYLCTMWGEYIQRMPKDGDFVTETIPQVMKTVQHWSLVADGQKKSAPINKNTPIPEANKNDAQFITSMRILRGIHHEYRRRYLAQQYLRKSGDGIRRLAQAMARMPHATRLVLDDDRSPGPEHLGAAMVTILGASLQAAFDSGCALFATTVSWAASWQFKKDDDIPMKSPLRYFRPPCDLIIDLPVAVHAAGVKLTGLRISGMQIPNAVPAWDCYDPYGWVRHPPYDFSDQINLAGPEALREACKGLKVLEITPMYGDDCFARVRSAVTSPFRDINDYDLTRLSYVVKYMMPETLTQVHLDCASIGFRDEDGFREEYSDRIFKASRWPNLQVLHLQNARIKNTETSLLKMIRQLPDLYDVRLDHVGLIAFYRPLRMAGQASWSYLIEHLRNEVPRLCENRRKRGLEQDLPIIIRRATVSERTAFEVYCCQEIYQAHVNELFNVCDIAGRTKVDNYLLRATEVNPLVTLNNRLGGFLCERLLFSDMAYDLSLHDLYNNKTLT</sequence>
<dbReference type="AlphaFoldDB" id="A0A4P7N6X0"/>
<organism evidence="1 2">
    <name type="scientific">Pyricularia oryzae</name>
    <name type="common">Rice blast fungus</name>
    <name type="synonym">Magnaporthe oryzae</name>
    <dbReference type="NCBI Taxonomy" id="318829"/>
    <lineage>
        <taxon>Eukaryota</taxon>
        <taxon>Fungi</taxon>
        <taxon>Dikarya</taxon>
        <taxon>Ascomycota</taxon>
        <taxon>Pezizomycotina</taxon>
        <taxon>Sordariomycetes</taxon>
        <taxon>Sordariomycetidae</taxon>
        <taxon>Magnaporthales</taxon>
        <taxon>Pyriculariaceae</taxon>
        <taxon>Pyricularia</taxon>
    </lineage>
</organism>
<dbReference type="EMBL" id="CP034206">
    <property type="protein sequence ID" value="QBZ58173.1"/>
    <property type="molecule type" value="Genomic_DNA"/>
</dbReference>
<gene>
    <name evidence="1" type="ORF">PoMZ_03116</name>
</gene>
<proteinExistence type="predicted"/>
<evidence type="ECO:0000313" key="2">
    <source>
        <dbReference type="Proteomes" id="UP000294847"/>
    </source>
</evidence>